<dbReference type="EMBL" id="CAAE01006895">
    <property type="protein sequence ID" value="CAF89400.1"/>
    <property type="molecule type" value="Genomic_DNA"/>
</dbReference>
<evidence type="ECO:0000313" key="3">
    <source>
        <dbReference type="EMBL" id="CAF89400.1"/>
    </source>
</evidence>
<dbReference type="SUPFAM" id="SSF117281">
    <property type="entry name" value="Kelch motif"/>
    <property type="match status" value="1"/>
</dbReference>
<feature type="non-terminal residue" evidence="3">
    <location>
        <position position="283"/>
    </location>
</feature>
<dbReference type="Gene3D" id="2.120.10.80">
    <property type="entry name" value="Kelch-type beta propeller"/>
    <property type="match status" value="2"/>
</dbReference>
<keyword evidence="2" id="KW-0677">Repeat</keyword>
<gene>
    <name evidence="3" type="ORF">GSTENG00003297001</name>
</gene>
<dbReference type="PANTHER" id="PTHR46093:SF19">
    <property type="entry name" value="RAB9 EFFECTOR PROTEIN WITH KELCH MOTIFS-LIKE"/>
    <property type="match status" value="1"/>
</dbReference>
<dbReference type="PANTHER" id="PTHR46093">
    <property type="entry name" value="ACYL-COA-BINDING DOMAIN-CONTAINING PROTEIN 5"/>
    <property type="match status" value="1"/>
</dbReference>
<dbReference type="SMART" id="SM00612">
    <property type="entry name" value="Kelch"/>
    <property type="match status" value="2"/>
</dbReference>
<dbReference type="Pfam" id="PF24681">
    <property type="entry name" value="Kelch_KLHDC2_KLHL20_DRC7"/>
    <property type="match status" value="1"/>
</dbReference>
<dbReference type="InterPro" id="IPR006652">
    <property type="entry name" value="Kelch_1"/>
</dbReference>
<dbReference type="KEGG" id="tng:GSTEN00003297G001"/>
<dbReference type="InterPro" id="IPR015915">
    <property type="entry name" value="Kelch-typ_b-propeller"/>
</dbReference>
<reference evidence="3" key="2">
    <citation type="submission" date="2004-02" db="EMBL/GenBank/DDBJ databases">
        <authorList>
            <consortium name="Genoscope"/>
            <consortium name="Whitehead Institute Centre for Genome Research"/>
        </authorList>
    </citation>
    <scope>NUCLEOTIDE SEQUENCE</scope>
</reference>
<evidence type="ECO:0000256" key="1">
    <source>
        <dbReference type="ARBA" id="ARBA00022441"/>
    </source>
</evidence>
<protein>
    <submittedName>
        <fullName evidence="3">(spotted green pufferfish) hypothetical protein</fullName>
    </submittedName>
</protein>
<accession>Q4TCI2</accession>
<organism evidence="3">
    <name type="scientific">Tetraodon nigroviridis</name>
    <name type="common">Spotted green pufferfish</name>
    <name type="synonym">Chelonodon nigroviridis</name>
    <dbReference type="NCBI Taxonomy" id="99883"/>
    <lineage>
        <taxon>Eukaryota</taxon>
        <taxon>Metazoa</taxon>
        <taxon>Chordata</taxon>
        <taxon>Craniata</taxon>
        <taxon>Vertebrata</taxon>
        <taxon>Euteleostomi</taxon>
        <taxon>Actinopterygii</taxon>
        <taxon>Neopterygii</taxon>
        <taxon>Teleostei</taxon>
        <taxon>Neoteleostei</taxon>
        <taxon>Acanthomorphata</taxon>
        <taxon>Eupercaria</taxon>
        <taxon>Tetraodontiformes</taxon>
        <taxon>Tetradontoidea</taxon>
        <taxon>Tetraodontidae</taxon>
        <taxon>Tetraodon</taxon>
    </lineage>
</organism>
<proteinExistence type="predicted"/>
<dbReference type="OrthoDB" id="10250130at2759"/>
<keyword evidence="1" id="KW-0880">Kelch repeat</keyword>
<name>Q4TCI2_TETNG</name>
<dbReference type="AlphaFoldDB" id="Q4TCI2"/>
<reference evidence="3" key="1">
    <citation type="journal article" date="2004" name="Nature">
        <title>Genome duplication in the teleost fish Tetraodon nigroviridis reveals the early vertebrate proto-karyotype.</title>
        <authorList>
            <person name="Jaillon O."/>
            <person name="Aury J.-M."/>
            <person name="Brunet F."/>
            <person name="Petit J.-L."/>
            <person name="Stange-Thomann N."/>
            <person name="Mauceli E."/>
            <person name="Bouneau L."/>
            <person name="Fischer C."/>
            <person name="Ozouf-Costaz C."/>
            <person name="Bernot A."/>
            <person name="Nicaud S."/>
            <person name="Jaffe D."/>
            <person name="Fisher S."/>
            <person name="Lutfalla G."/>
            <person name="Dossat C."/>
            <person name="Segurens B."/>
            <person name="Dasilva C."/>
            <person name="Salanoubat M."/>
            <person name="Levy M."/>
            <person name="Boudet N."/>
            <person name="Castellano S."/>
            <person name="Anthouard V."/>
            <person name="Jubin C."/>
            <person name="Castelli V."/>
            <person name="Katinka M."/>
            <person name="Vacherie B."/>
            <person name="Biemont C."/>
            <person name="Skalli Z."/>
            <person name="Cattolico L."/>
            <person name="Poulain J."/>
            <person name="De Berardinis V."/>
            <person name="Cruaud C."/>
            <person name="Duprat S."/>
            <person name="Brottier P."/>
            <person name="Coutanceau J.-P."/>
            <person name="Gouzy J."/>
            <person name="Parra G."/>
            <person name="Lardier G."/>
            <person name="Chapple C."/>
            <person name="McKernan K.J."/>
            <person name="McEwan P."/>
            <person name="Bosak S."/>
            <person name="Kellis M."/>
            <person name="Volff J.-N."/>
            <person name="Guigo R."/>
            <person name="Zody M.C."/>
            <person name="Mesirov J."/>
            <person name="Lindblad-Toh K."/>
            <person name="Birren B."/>
            <person name="Nusbaum C."/>
            <person name="Kahn D."/>
            <person name="Robinson-Rechavi M."/>
            <person name="Laudet V."/>
            <person name="Schachter V."/>
            <person name="Quetier F."/>
            <person name="Saurin W."/>
            <person name="Scarpelli C."/>
            <person name="Wincker P."/>
            <person name="Lander E.S."/>
            <person name="Weissenbach J."/>
            <person name="Roest Crollius H."/>
        </authorList>
    </citation>
    <scope>NUCLEOTIDE SEQUENCE [LARGE SCALE GENOMIC DNA]</scope>
</reference>
<comment type="caution">
    <text evidence="3">The sequence shown here is derived from an EMBL/GenBank/DDBJ whole genome shotgun (WGS) entry which is preliminary data.</text>
</comment>
<evidence type="ECO:0000256" key="2">
    <source>
        <dbReference type="ARBA" id="ARBA00022737"/>
    </source>
</evidence>
<sequence length="283" mass="30806">RWGQTLCPIDAQTAILIGGQGARMQFCKDPIWKLCTGQPPSAPRACLPSDLSALVSATEDMFWVAAETLAEGPTPEARIGHTSVYDPDSGRIFVFGGSKNKKWFNDVHILDTRTGSGPWWSCSLFRGELFVLGGVFPRPNPEPDGCSGSLHIFDPHLSIWYQPIVTGKSPSPRSGHSACVMQERKIYVFGGWDTPVCYNDMYMLDLDTNTWTEVDVPQLSVPRAGHSIITMETPGARCSAAEEEEDGAVSVGRTLLVFGGGDNEGSYYSDLTTVAVEEVLARV</sequence>